<name>M5RVC1_9BACT</name>
<keyword evidence="2" id="KW-0444">Lipid biosynthesis</keyword>
<dbReference type="GO" id="GO:0005886">
    <property type="term" value="C:plasma membrane"/>
    <property type="evidence" value="ECO:0007669"/>
    <property type="project" value="TreeGrafter"/>
</dbReference>
<keyword evidence="3" id="KW-0808">Transferase</keyword>
<dbReference type="InterPro" id="IPR050187">
    <property type="entry name" value="Lipid_Phosphate_FormReg"/>
</dbReference>
<dbReference type="SMART" id="SM00046">
    <property type="entry name" value="DAGKc"/>
    <property type="match status" value="1"/>
</dbReference>
<dbReference type="GO" id="GO:0005524">
    <property type="term" value="F:ATP binding"/>
    <property type="evidence" value="ECO:0007669"/>
    <property type="project" value="UniProtKB-KW"/>
</dbReference>
<dbReference type="GO" id="GO:0046872">
    <property type="term" value="F:metal ion binding"/>
    <property type="evidence" value="ECO:0007669"/>
    <property type="project" value="UniProtKB-KW"/>
</dbReference>
<dbReference type="NCBIfam" id="TIGR00147">
    <property type="entry name" value="YegS/Rv2252/BmrU family lipid kinase"/>
    <property type="match status" value="1"/>
</dbReference>
<feature type="domain" description="DAGKc" evidence="12">
    <location>
        <begin position="29"/>
        <end position="158"/>
    </location>
</feature>
<dbReference type="InterPro" id="IPR016064">
    <property type="entry name" value="NAD/diacylglycerol_kinase_sf"/>
</dbReference>
<evidence type="ECO:0000256" key="10">
    <source>
        <dbReference type="ARBA" id="ARBA00023209"/>
    </source>
</evidence>
<dbReference type="PROSITE" id="PS50146">
    <property type="entry name" value="DAGK"/>
    <property type="match status" value="1"/>
</dbReference>
<evidence type="ECO:0000256" key="3">
    <source>
        <dbReference type="ARBA" id="ARBA00022679"/>
    </source>
</evidence>
<dbReference type="SUPFAM" id="SSF111331">
    <property type="entry name" value="NAD kinase/diacylglycerol kinase-like"/>
    <property type="match status" value="1"/>
</dbReference>
<dbReference type="InterPro" id="IPR005218">
    <property type="entry name" value="Diacylglycerol/lipid_kinase"/>
</dbReference>
<dbReference type="InterPro" id="IPR001206">
    <property type="entry name" value="Diacylglycerol_kinase_cat_dom"/>
</dbReference>
<evidence type="ECO:0000256" key="1">
    <source>
        <dbReference type="ARBA" id="ARBA00001946"/>
    </source>
</evidence>
<dbReference type="AlphaFoldDB" id="M5RVC1"/>
<keyword evidence="8" id="KW-0460">Magnesium</keyword>
<reference evidence="13 14" key="1">
    <citation type="journal article" date="2013" name="Mar. Genomics">
        <title>Expression of sulfatases in Rhodopirellula baltica and the diversity of sulfatases in the genus Rhodopirellula.</title>
        <authorList>
            <person name="Wegner C.E."/>
            <person name="Richter-Heitmann T."/>
            <person name="Klindworth A."/>
            <person name="Klockow C."/>
            <person name="Richter M."/>
            <person name="Achstetter T."/>
            <person name="Glockner F.O."/>
            <person name="Harder J."/>
        </authorList>
    </citation>
    <scope>NUCLEOTIDE SEQUENCE [LARGE SCALE GENOMIC DNA]</scope>
    <source>
        <strain evidence="13 14">SM1</strain>
    </source>
</reference>
<dbReference type="InterPro" id="IPR017438">
    <property type="entry name" value="ATP-NAD_kinase_N"/>
</dbReference>
<dbReference type="PANTHER" id="PTHR12358">
    <property type="entry name" value="SPHINGOSINE KINASE"/>
    <property type="match status" value="1"/>
</dbReference>
<dbReference type="InterPro" id="IPR045540">
    <property type="entry name" value="YegS/DAGK_C"/>
</dbReference>
<evidence type="ECO:0000256" key="9">
    <source>
        <dbReference type="ARBA" id="ARBA00023098"/>
    </source>
</evidence>
<evidence type="ECO:0000313" key="13">
    <source>
        <dbReference type="EMBL" id="EMI19327.1"/>
    </source>
</evidence>
<dbReference type="Gene3D" id="2.60.200.40">
    <property type="match status" value="1"/>
</dbReference>
<evidence type="ECO:0000313" key="14">
    <source>
        <dbReference type="Proteomes" id="UP000011991"/>
    </source>
</evidence>
<dbReference type="PANTHER" id="PTHR12358:SF106">
    <property type="entry name" value="LIPID KINASE YEGS"/>
    <property type="match status" value="1"/>
</dbReference>
<dbReference type="EMBL" id="ANOG01000538">
    <property type="protein sequence ID" value="EMI19327.1"/>
    <property type="molecule type" value="Genomic_DNA"/>
</dbReference>
<sequence length="331" mass="36489">MQYTASGRCVESSVEFPARYLKNQKGVEKRTMTNLVFWNRGSGKAEQVERLRTALPSATSTWVQMTRDLDLRESIEKELHCKCDIVFAAGGDGTVNAVVNALMKIDAARRPCMAVIPLGTANDFAGTLAIPDEIDRAVALYRDRQPIPIDVVRITGRGFQRYYANVAAGGNCVRVSEELTDEIKSRWGAFSYLRGAVGVLADMKSFRVNAEMDGQRIDDFDSWAVLVANGKTNAGRIAVAPEASPVDGLLDVVLIKDGDVMDMVEIVAGNLLGNFLECEQVIYRQAQRLKLYSDPPMRFTLDGEVVDEEPVEFECVPGAIRMFCGPEFGQT</sequence>
<gene>
    <name evidence="13" type="ORF">RMSM_03714</name>
</gene>
<keyword evidence="14" id="KW-1185">Reference proteome</keyword>
<evidence type="ECO:0000259" key="12">
    <source>
        <dbReference type="PROSITE" id="PS50146"/>
    </source>
</evidence>
<dbReference type="Gene3D" id="3.40.50.10330">
    <property type="entry name" value="Probable inorganic polyphosphate/atp-NAD kinase, domain 1"/>
    <property type="match status" value="1"/>
</dbReference>
<evidence type="ECO:0000256" key="7">
    <source>
        <dbReference type="ARBA" id="ARBA00022840"/>
    </source>
</evidence>
<dbReference type="GO" id="GO:0008654">
    <property type="term" value="P:phospholipid biosynthetic process"/>
    <property type="evidence" value="ECO:0007669"/>
    <property type="project" value="UniProtKB-KW"/>
</dbReference>
<evidence type="ECO:0000256" key="6">
    <source>
        <dbReference type="ARBA" id="ARBA00022777"/>
    </source>
</evidence>
<evidence type="ECO:0000256" key="2">
    <source>
        <dbReference type="ARBA" id="ARBA00022516"/>
    </source>
</evidence>
<keyword evidence="6 13" id="KW-0418">Kinase</keyword>
<organism evidence="13 14">
    <name type="scientific">Rhodopirellula maiorica SM1</name>
    <dbReference type="NCBI Taxonomy" id="1265738"/>
    <lineage>
        <taxon>Bacteria</taxon>
        <taxon>Pseudomonadati</taxon>
        <taxon>Planctomycetota</taxon>
        <taxon>Planctomycetia</taxon>
        <taxon>Pirellulales</taxon>
        <taxon>Pirellulaceae</taxon>
        <taxon>Novipirellula</taxon>
    </lineage>
</organism>
<evidence type="ECO:0000256" key="5">
    <source>
        <dbReference type="ARBA" id="ARBA00022741"/>
    </source>
</evidence>
<keyword evidence="5" id="KW-0547">Nucleotide-binding</keyword>
<keyword evidence="7" id="KW-0067">ATP-binding</keyword>
<dbReference type="Pfam" id="PF19279">
    <property type="entry name" value="YegS_C"/>
    <property type="match status" value="1"/>
</dbReference>
<dbReference type="Pfam" id="PF00781">
    <property type="entry name" value="DAGK_cat"/>
    <property type="match status" value="1"/>
</dbReference>
<dbReference type="Proteomes" id="UP000011991">
    <property type="component" value="Unassembled WGS sequence"/>
</dbReference>
<evidence type="ECO:0000256" key="11">
    <source>
        <dbReference type="ARBA" id="ARBA00023264"/>
    </source>
</evidence>
<accession>M5RVC1</accession>
<comment type="caution">
    <text evidence="13">The sequence shown here is derived from an EMBL/GenBank/DDBJ whole genome shotgun (WGS) entry which is preliminary data.</text>
</comment>
<dbReference type="GO" id="GO:0004143">
    <property type="term" value="F:ATP-dependent diacylglycerol kinase activity"/>
    <property type="evidence" value="ECO:0007669"/>
    <property type="project" value="TreeGrafter"/>
</dbReference>
<dbReference type="PATRIC" id="fig|1265738.3.peg.3716"/>
<keyword evidence="11" id="KW-1208">Phospholipid metabolism</keyword>
<proteinExistence type="predicted"/>
<protein>
    <submittedName>
        <fullName evidence="13">Diacylglycerol kinase catalytic region</fullName>
    </submittedName>
</protein>
<evidence type="ECO:0000256" key="8">
    <source>
        <dbReference type="ARBA" id="ARBA00022842"/>
    </source>
</evidence>
<comment type="cofactor">
    <cofactor evidence="1">
        <name>Mg(2+)</name>
        <dbReference type="ChEBI" id="CHEBI:18420"/>
    </cofactor>
</comment>
<evidence type="ECO:0000256" key="4">
    <source>
        <dbReference type="ARBA" id="ARBA00022723"/>
    </source>
</evidence>
<keyword evidence="10" id="KW-0594">Phospholipid biosynthesis</keyword>
<keyword evidence="4" id="KW-0479">Metal-binding</keyword>
<keyword evidence="9" id="KW-0443">Lipid metabolism</keyword>